<evidence type="ECO:0000313" key="2">
    <source>
        <dbReference type="EMBL" id="ORY32677.1"/>
    </source>
</evidence>
<keyword evidence="3" id="KW-1185">Reference proteome</keyword>
<accession>A0A1Y2BDV5</accession>
<dbReference type="Proteomes" id="UP000193920">
    <property type="component" value="Unassembled WGS sequence"/>
</dbReference>
<feature type="region of interest" description="Disordered" evidence="1">
    <location>
        <begin position="645"/>
        <end position="678"/>
    </location>
</feature>
<sequence>MISYEIQFQGELWDIQNSDYQNYFSNKTPFINCSEVELYQYGSATVEVINNEPIIQDFIGEFEFVYQNNSLRFWEIPSGYNNSYINKLITENSSISDDSLLTLSRKSSKMTEENKVNTIIPLLHNFEIVVYSNELEEERRNPFIFDDKQGTPTISYLDVINGAQHEVTPTQDPEWVDIESIGQVNYYLMGLLGTWKGLQFKYEALQELYDNGDIRVKKSQVRTAKRDYLDAKDKFFREQTKEQTKIELQRMNSKILELRKELNNNIALAGTTAVKALEQNEDTRMIIENQTKKENNRLVEFLNEFDTRASQFQNEITSLNQANKKLFDMIRSVAGMAITNKDLQEIATLKNIDEINTKILDYYSKLEETKNTIIALSKESSKEQTNALLTLGGNIERGLNQHQRKFESLLKNLNANYCNSLNSIKDITVKAISDAKLPEKLAITTNLDAKTNKTLAGIMKNISELAAQFTISLQLLQRQMEAFREDQSKQNDNILRSISLCNETINFYKNFTENYDIFPSSKDGQILSKIITNSINDIFARIENIIPTNTTVVPTNINNKEIFNYNLYLDTIIRYPKTAILFEYKTDSNGFISDISIKKKFENYTHNLLNYIFKKYNSSDDLSSLVSMKTAYVLNLPYRKFTTPSKMNKGKEPEPIIVPPKPLNTPMASTSSPKMVNPSSFPRNDDLEQITKVNAEFNEADSAKYFPSRALYREYKVIDSNIAEWAKSTAVKLSASNKKVSFQVPYKLSYSDSSSEQAKDPSTFQKIFNIKKPMFSGKVEDADDFVHQFHDYLHHFAHPPNEEYLCTAFLSCLPSAQRNYFYNKFLPARGVSSGRISIPFNEILAHFQTKFATYSIEEAQKLWNNLKLEKNHLDVFETKINKIAKILKISDYAKGLKVYEIMPKKWQEEAIKKNICFSIFSDDNFEPIMRFVNKMALEERVLQDQRIEYLQLSGVRSQNQEVPRNFVNSSRKGSTRRKSKSTKKNQEPQTSKLNEDVKKNTGNKPGYKAYKRRNKYKKNRQISYFNTVDSQEESDSEEESTVQKENTNDIIQQQLQDLLKVNDDQYSTQEIECINEVSHYFIDEMFTPDPKYFINGLELQKAIDKLQVAAPWKITKNAEAYVNPVIISNTEKQPMIRLLMLIDSGGSLNLISKKLVELLKLPSKASYQEFSTISGKAKATKKTLISFCCKLADKIRETNNEEFLNAVPQYSTPIS</sequence>
<dbReference type="AlphaFoldDB" id="A0A1Y2BDV5"/>
<evidence type="ECO:0000256" key="1">
    <source>
        <dbReference type="SAM" id="MobiDB-lite"/>
    </source>
</evidence>
<gene>
    <name evidence="2" type="ORF">LY90DRAFT_512222</name>
</gene>
<feature type="compositionally biased region" description="Basic residues" evidence="1">
    <location>
        <begin position="973"/>
        <end position="983"/>
    </location>
</feature>
<reference evidence="2 3" key="1">
    <citation type="submission" date="2016-08" db="EMBL/GenBank/DDBJ databases">
        <title>A Parts List for Fungal Cellulosomes Revealed by Comparative Genomics.</title>
        <authorList>
            <consortium name="DOE Joint Genome Institute"/>
            <person name="Haitjema C.H."/>
            <person name="Gilmore S.P."/>
            <person name="Henske J.K."/>
            <person name="Solomon K.V."/>
            <person name="De Groot R."/>
            <person name="Kuo A."/>
            <person name="Mondo S.J."/>
            <person name="Salamov A.A."/>
            <person name="Labutti K."/>
            <person name="Zhao Z."/>
            <person name="Chiniquy J."/>
            <person name="Barry K."/>
            <person name="Brewer H.M."/>
            <person name="Purvine S.O."/>
            <person name="Wright A.T."/>
            <person name="Boxma B."/>
            <person name="Van Alen T."/>
            <person name="Hackstein J.H."/>
            <person name="Baker S.E."/>
            <person name="Grigoriev I.V."/>
            <person name="O'Malley M.A."/>
        </authorList>
    </citation>
    <scope>NUCLEOTIDE SEQUENCE [LARGE SCALE GENOMIC DNA]</scope>
    <source>
        <strain evidence="2 3">G1</strain>
    </source>
</reference>
<organism evidence="2 3">
    <name type="scientific">Neocallimastix californiae</name>
    <dbReference type="NCBI Taxonomy" id="1754190"/>
    <lineage>
        <taxon>Eukaryota</taxon>
        <taxon>Fungi</taxon>
        <taxon>Fungi incertae sedis</taxon>
        <taxon>Chytridiomycota</taxon>
        <taxon>Chytridiomycota incertae sedis</taxon>
        <taxon>Neocallimastigomycetes</taxon>
        <taxon>Neocallimastigales</taxon>
        <taxon>Neocallimastigaceae</taxon>
        <taxon>Neocallimastix</taxon>
    </lineage>
</organism>
<proteinExistence type="predicted"/>
<feature type="region of interest" description="Disordered" evidence="1">
    <location>
        <begin position="1025"/>
        <end position="1045"/>
    </location>
</feature>
<protein>
    <submittedName>
        <fullName evidence="2">Uncharacterized protein</fullName>
    </submittedName>
</protein>
<name>A0A1Y2BDV5_9FUNG</name>
<feature type="region of interest" description="Disordered" evidence="1">
    <location>
        <begin position="960"/>
        <end position="1013"/>
    </location>
</feature>
<comment type="caution">
    <text evidence="2">The sequence shown here is derived from an EMBL/GenBank/DDBJ whole genome shotgun (WGS) entry which is preliminary data.</text>
</comment>
<evidence type="ECO:0000313" key="3">
    <source>
        <dbReference type="Proteomes" id="UP000193920"/>
    </source>
</evidence>
<dbReference type="EMBL" id="MCOG01000163">
    <property type="protein sequence ID" value="ORY32677.1"/>
    <property type="molecule type" value="Genomic_DNA"/>
</dbReference>
<feature type="compositionally biased region" description="Polar residues" evidence="1">
    <location>
        <begin position="666"/>
        <end position="678"/>
    </location>
</feature>
<feature type="compositionally biased region" description="Acidic residues" evidence="1">
    <location>
        <begin position="1030"/>
        <end position="1040"/>
    </location>
</feature>